<feature type="transmembrane region" description="Helical" evidence="1">
    <location>
        <begin position="49"/>
        <end position="71"/>
    </location>
</feature>
<keyword evidence="1" id="KW-0812">Transmembrane</keyword>
<name>A0A238Y879_HALEZ</name>
<organism evidence="2 3">
    <name type="scientific">Halorubrum ezzemoulense</name>
    <name type="common">Halorubrum chaoviator</name>
    <dbReference type="NCBI Taxonomy" id="337243"/>
    <lineage>
        <taxon>Archaea</taxon>
        <taxon>Methanobacteriati</taxon>
        <taxon>Methanobacteriota</taxon>
        <taxon>Stenosarchaea group</taxon>
        <taxon>Halobacteria</taxon>
        <taxon>Halobacteriales</taxon>
        <taxon>Haloferacaceae</taxon>
        <taxon>Halorubrum</taxon>
    </lineage>
</organism>
<dbReference type="Proteomes" id="UP000198297">
    <property type="component" value="Unassembled WGS sequence"/>
</dbReference>
<evidence type="ECO:0000313" key="2">
    <source>
        <dbReference type="EMBL" id="SNR67297.1"/>
    </source>
</evidence>
<proteinExistence type="predicted"/>
<dbReference type="AlphaFoldDB" id="A0A238Y879"/>
<sequence length="103" mass="11259">MSDDETLADIDLGLLDIQKDMVRIVVLISSVLVLQGLTFLFLAWMADSFLMTVVVAVLGVVVTLVGLRIWIGNFRAYGTVALKVNEAKEHHPAAKESDELDSS</sequence>
<dbReference type="RefSeq" id="WP_089308986.1">
    <property type="nucleotide sequence ID" value="NZ_FZNK01000009.1"/>
</dbReference>
<dbReference type="EMBL" id="FZNK01000009">
    <property type="protein sequence ID" value="SNR67297.1"/>
    <property type="molecule type" value="Genomic_DNA"/>
</dbReference>
<accession>A0A238Y879</accession>
<evidence type="ECO:0000313" key="3">
    <source>
        <dbReference type="Proteomes" id="UP000198297"/>
    </source>
</evidence>
<evidence type="ECO:0000256" key="1">
    <source>
        <dbReference type="SAM" id="Phobius"/>
    </source>
</evidence>
<gene>
    <name evidence="2" type="ORF">SAMN06266787_10969</name>
</gene>
<protein>
    <submittedName>
        <fullName evidence="2">Uncharacterized protein</fullName>
    </submittedName>
</protein>
<feature type="transmembrane region" description="Helical" evidence="1">
    <location>
        <begin position="21"/>
        <end position="43"/>
    </location>
</feature>
<keyword evidence="1" id="KW-0472">Membrane</keyword>
<keyword evidence="1" id="KW-1133">Transmembrane helix</keyword>
<reference evidence="2 3" key="1">
    <citation type="submission" date="2017-06" db="EMBL/GenBank/DDBJ databases">
        <authorList>
            <person name="Kim H.J."/>
            <person name="Triplett B.A."/>
        </authorList>
    </citation>
    <scope>NUCLEOTIDE SEQUENCE [LARGE SCALE GENOMIC DNA]</scope>
    <source>
        <strain evidence="2 3">DSM 19316</strain>
    </source>
</reference>